<evidence type="ECO:0000259" key="2">
    <source>
        <dbReference type="SMART" id="SM00829"/>
    </source>
</evidence>
<dbReference type="InterPro" id="IPR020843">
    <property type="entry name" value="ER"/>
</dbReference>
<gene>
    <name evidence="3" type="ORF">GQS65_01015</name>
</gene>
<comment type="caution">
    <text evidence="3">The sequence shown here is derived from an EMBL/GenBank/DDBJ whole genome shotgun (WGS) entry which is preliminary data.</text>
</comment>
<dbReference type="SUPFAM" id="SSF51735">
    <property type="entry name" value="NAD(P)-binding Rossmann-fold domains"/>
    <property type="match status" value="1"/>
</dbReference>
<dbReference type="InterPro" id="IPR036291">
    <property type="entry name" value="NAD(P)-bd_dom_sf"/>
</dbReference>
<organism evidence="3 4">
    <name type="scientific">Halomarina oriensis</name>
    <dbReference type="NCBI Taxonomy" id="671145"/>
    <lineage>
        <taxon>Archaea</taxon>
        <taxon>Methanobacteriati</taxon>
        <taxon>Methanobacteriota</taxon>
        <taxon>Stenosarchaea group</taxon>
        <taxon>Halobacteria</taxon>
        <taxon>Halobacteriales</taxon>
        <taxon>Natronomonadaceae</taxon>
        <taxon>Halomarina</taxon>
    </lineage>
</organism>
<proteinExistence type="predicted"/>
<dbReference type="OrthoDB" id="10249at2157"/>
<evidence type="ECO:0000256" key="1">
    <source>
        <dbReference type="ARBA" id="ARBA00023002"/>
    </source>
</evidence>
<dbReference type="AlphaFoldDB" id="A0A6B0GE43"/>
<evidence type="ECO:0000313" key="3">
    <source>
        <dbReference type="EMBL" id="MWG33082.1"/>
    </source>
</evidence>
<dbReference type="Proteomes" id="UP000451471">
    <property type="component" value="Unassembled WGS sequence"/>
</dbReference>
<feature type="domain" description="Enoyl reductase (ER)" evidence="2">
    <location>
        <begin position="16"/>
        <end position="331"/>
    </location>
</feature>
<protein>
    <submittedName>
        <fullName evidence="3">Zinc-binding dehydrogenase</fullName>
    </submittedName>
</protein>
<dbReference type="Gene3D" id="3.90.180.10">
    <property type="entry name" value="Medium-chain alcohol dehydrogenases, catalytic domain"/>
    <property type="match status" value="1"/>
</dbReference>
<evidence type="ECO:0000313" key="4">
    <source>
        <dbReference type="Proteomes" id="UP000451471"/>
    </source>
</evidence>
<reference evidence="3 4" key="1">
    <citation type="submission" date="2019-12" db="EMBL/GenBank/DDBJ databases">
        <title>Halocatena pleomorpha gen. nov. sp. nov., an extremely halophilic archaeon of family Halobacteriaceae isolated from saltpan soil.</title>
        <authorList>
            <person name="Pal Y."/>
            <person name="Verma A."/>
            <person name="Krishnamurthi S."/>
            <person name="Kumar P."/>
        </authorList>
    </citation>
    <scope>NUCLEOTIDE SEQUENCE [LARGE SCALE GENOMIC DNA]</scope>
    <source>
        <strain evidence="3 4">JCM 16495</strain>
    </source>
</reference>
<dbReference type="Pfam" id="PF00107">
    <property type="entry name" value="ADH_zinc_N"/>
    <property type="match status" value="1"/>
</dbReference>
<sequence>MRDTNRTWLLAQRPDGRPDEESFEFVERDVPEPGDDEVLVRTLYMSVDPYMRGRMRDAESYADPWEVGDPMQAGVVGEVVESNHPRWSEGDVVTGNLHWADYSVAGGHRLVGVDPDVAPVSTALGVLGMPGRTAYFGLLDVGEPKPGDTVVVSGGAGAVGSVVGQIAKEAGCRVVGVAGAPEKTEWLTDELGFDAALNYKEDDVHGALREAAPDGVDVYFDNVGGPVTDAVFRELNVRSRVVVCGQIALYNATEVPTGPRKLTQLIQTRARVEGVLVSDYEDRFDEATERLARWVGDGTVQYRETTTEGLENAPDAFLGLFDGVNVGKQVVQVAERD</sequence>
<dbReference type="InterPro" id="IPR041694">
    <property type="entry name" value="ADH_N_2"/>
</dbReference>
<dbReference type="Gene3D" id="3.40.50.720">
    <property type="entry name" value="NAD(P)-binding Rossmann-like Domain"/>
    <property type="match status" value="1"/>
</dbReference>
<dbReference type="InterPro" id="IPR013149">
    <property type="entry name" value="ADH-like_C"/>
</dbReference>
<dbReference type="InterPro" id="IPR045010">
    <property type="entry name" value="MDR_fam"/>
</dbReference>
<keyword evidence="1" id="KW-0560">Oxidoreductase</keyword>
<keyword evidence="4" id="KW-1185">Reference proteome</keyword>
<dbReference type="FunFam" id="3.40.50.720:FF:000121">
    <property type="entry name" value="Prostaglandin reductase 2"/>
    <property type="match status" value="1"/>
</dbReference>
<dbReference type="Pfam" id="PF16884">
    <property type="entry name" value="ADH_N_2"/>
    <property type="match status" value="1"/>
</dbReference>
<dbReference type="GO" id="GO:0016628">
    <property type="term" value="F:oxidoreductase activity, acting on the CH-CH group of donors, NAD or NADP as acceptor"/>
    <property type="evidence" value="ECO:0007669"/>
    <property type="project" value="InterPro"/>
</dbReference>
<dbReference type="InterPro" id="IPR011032">
    <property type="entry name" value="GroES-like_sf"/>
</dbReference>
<dbReference type="PANTHER" id="PTHR43205:SF7">
    <property type="entry name" value="PROSTAGLANDIN REDUCTASE 1"/>
    <property type="match status" value="1"/>
</dbReference>
<dbReference type="SUPFAM" id="SSF50129">
    <property type="entry name" value="GroES-like"/>
    <property type="match status" value="2"/>
</dbReference>
<dbReference type="SMART" id="SM00829">
    <property type="entry name" value="PKS_ER"/>
    <property type="match status" value="1"/>
</dbReference>
<accession>A0A6B0GE43</accession>
<dbReference type="CDD" id="cd05288">
    <property type="entry name" value="PGDH"/>
    <property type="match status" value="1"/>
</dbReference>
<name>A0A6B0GE43_9EURY</name>
<dbReference type="EMBL" id="WSZK01000002">
    <property type="protein sequence ID" value="MWG33082.1"/>
    <property type="molecule type" value="Genomic_DNA"/>
</dbReference>
<dbReference type="RefSeq" id="WP_158202816.1">
    <property type="nucleotide sequence ID" value="NZ_WSZK01000002.1"/>
</dbReference>
<dbReference type="PANTHER" id="PTHR43205">
    <property type="entry name" value="PROSTAGLANDIN REDUCTASE"/>
    <property type="match status" value="1"/>
</dbReference>